<reference evidence="1" key="1">
    <citation type="submission" date="2021-01" db="EMBL/GenBank/DDBJ databases">
        <authorList>
            <person name="Sun Q."/>
        </authorList>
    </citation>
    <scope>NUCLEOTIDE SEQUENCE</scope>
    <source>
        <strain evidence="1">YIM B02566</strain>
    </source>
</reference>
<keyword evidence="1" id="KW-0645">Protease</keyword>
<evidence type="ECO:0000313" key="2">
    <source>
        <dbReference type="Proteomes" id="UP000616151"/>
    </source>
</evidence>
<comment type="caution">
    <text evidence="1">The sequence shown here is derived from an EMBL/GenBank/DDBJ whole genome shotgun (WGS) entry which is preliminary data.</text>
</comment>
<keyword evidence="1" id="KW-0031">Aminopeptidase</keyword>
<dbReference type="Proteomes" id="UP000616151">
    <property type="component" value="Unassembled WGS sequence"/>
</dbReference>
<accession>A0ACC5R9K3</accession>
<evidence type="ECO:0000313" key="1">
    <source>
        <dbReference type="EMBL" id="MBK1869267.1"/>
    </source>
</evidence>
<organism evidence="1 2">
    <name type="scientific">Taklimakanibacter albus</name>
    <dbReference type="NCBI Taxonomy" id="2800327"/>
    <lineage>
        <taxon>Bacteria</taxon>
        <taxon>Pseudomonadati</taxon>
        <taxon>Pseudomonadota</taxon>
        <taxon>Alphaproteobacteria</taxon>
        <taxon>Hyphomicrobiales</taxon>
        <taxon>Aestuariivirgaceae</taxon>
        <taxon>Taklimakanibacter</taxon>
    </lineage>
</organism>
<keyword evidence="2" id="KW-1185">Reference proteome</keyword>
<sequence length="422" mass="47111">MALEKDHEILDVAKHTTHVTFQKSTRKTASGEELPMLLHDRLAFSPEEYVRRYDVIQTAMAKEGLDAVLIRGPENITYFSGYETPGYYRYHCIVVPRTGEPVFLVRDFEWINSPEFAWSTRLTKVYDWNHPPSVTVNVLRQLGLGSGKRIGVEKQSFFYTVDEHETFTRELSGNTFVDATPILWNARMIKSAEEVAVMRRSAAIVDKAMLAGYAASRPGASGDHINAVVNQTIFEAGGEYMGLPPFVLAGDRSCLPHQTGGTNVLAKDDLMYFEISASQRRYAAALMRTIFVGKPKDEWRRAAEACIGAVEAALAFIKPGVTSHDADTAARAVTTKAGFGEYHRNRLGYSIGLNYAPDWGEGEIISLQQNEPRVLQAGMTFHMPPLCLKYREFGIGFSETIVITKDGCERLSKLPRDIVINN</sequence>
<keyword evidence="1" id="KW-0378">Hydrolase</keyword>
<name>A0ACC5R9K3_9HYPH</name>
<proteinExistence type="predicted"/>
<protein>
    <submittedName>
        <fullName evidence="1">Aminopeptidase P family protein</fullName>
    </submittedName>
</protein>
<gene>
    <name evidence="1" type="ORF">JHL16_23100</name>
</gene>
<dbReference type="EMBL" id="JAENHL010000008">
    <property type="protein sequence ID" value="MBK1869267.1"/>
    <property type="molecule type" value="Genomic_DNA"/>
</dbReference>